<evidence type="ECO:0000313" key="5">
    <source>
        <dbReference type="Proteomes" id="UP001500034"/>
    </source>
</evidence>
<name>A0ABP7Q053_9ACTN</name>
<organism evidence="4 5">
    <name type="scientific">Streptomyces marokkonensis</name>
    <dbReference type="NCBI Taxonomy" id="324855"/>
    <lineage>
        <taxon>Bacteria</taxon>
        <taxon>Bacillati</taxon>
        <taxon>Actinomycetota</taxon>
        <taxon>Actinomycetes</taxon>
        <taxon>Kitasatosporales</taxon>
        <taxon>Streptomycetaceae</taxon>
        <taxon>Streptomyces</taxon>
    </lineage>
</organism>
<protein>
    <submittedName>
        <fullName evidence="4">MerR family transcriptional regulator</fullName>
    </submittedName>
</protein>
<evidence type="ECO:0000256" key="1">
    <source>
        <dbReference type="ARBA" id="ARBA00023125"/>
    </source>
</evidence>
<dbReference type="PROSITE" id="PS00552">
    <property type="entry name" value="HTH_MERR_1"/>
    <property type="match status" value="1"/>
</dbReference>
<dbReference type="PANTHER" id="PTHR30204:SF97">
    <property type="entry name" value="MERR FAMILY REGULATORY PROTEIN"/>
    <property type="match status" value="1"/>
</dbReference>
<keyword evidence="5" id="KW-1185">Reference proteome</keyword>
<dbReference type="PANTHER" id="PTHR30204">
    <property type="entry name" value="REDOX-CYCLING DRUG-SENSING TRANSCRIPTIONAL ACTIVATOR SOXR"/>
    <property type="match status" value="1"/>
</dbReference>
<feature type="compositionally biased region" description="Low complexity" evidence="2">
    <location>
        <begin position="142"/>
        <end position="156"/>
    </location>
</feature>
<feature type="compositionally biased region" description="Low complexity" evidence="2">
    <location>
        <begin position="124"/>
        <end position="135"/>
    </location>
</feature>
<dbReference type="PROSITE" id="PS50937">
    <property type="entry name" value="HTH_MERR_2"/>
    <property type="match status" value="1"/>
</dbReference>
<dbReference type="PRINTS" id="PR00040">
    <property type="entry name" value="HTHMERR"/>
</dbReference>
<accession>A0ABP7Q053</accession>
<keyword evidence="1" id="KW-0238">DNA-binding</keyword>
<dbReference type="InterPro" id="IPR009061">
    <property type="entry name" value="DNA-bd_dom_put_sf"/>
</dbReference>
<dbReference type="InterPro" id="IPR047057">
    <property type="entry name" value="MerR_fam"/>
</dbReference>
<comment type="caution">
    <text evidence="4">The sequence shown here is derived from an EMBL/GenBank/DDBJ whole genome shotgun (WGS) entry which is preliminary data.</text>
</comment>
<proteinExistence type="predicted"/>
<dbReference type="Gene3D" id="1.10.1660.10">
    <property type="match status" value="1"/>
</dbReference>
<reference evidence="5" key="1">
    <citation type="journal article" date="2019" name="Int. J. Syst. Evol. Microbiol.">
        <title>The Global Catalogue of Microorganisms (GCM) 10K type strain sequencing project: providing services to taxonomists for standard genome sequencing and annotation.</title>
        <authorList>
            <consortium name="The Broad Institute Genomics Platform"/>
            <consortium name="The Broad Institute Genome Sequencing Center for Infectious Disease"/>
            <person name="Wu L."/>
            <person name="Ma J."/>
        </authorList>
    </citation>
    <scope>NUCLEOTIDE SEQUENCE [LARGE SCALE GENOMIC DNA]</scope>
    <source>
        <strain evidence="5">JCM 17027</strain>
    </source>
</reference>
<feature type="region of interest" description="Disordered" evidence="2">
    <location>
        <begin position="119"/>
        <end position="156"/>
    </location>
</feature>
<evidence type="ECO:0000313" key="4">
    <source>
        <dbReference type="EMBL" id="GAA3974248.1"/>
    </source>
</evidence>
<sequence length="156" mass="16863">MRIGELAARAGVSVRSLRYYEQRGLLTSVRTPSGQRQYTEHDVDRVRFIQGLYAADLSSGTIAELMPCRDAPSTHNSDATLERMARERARITAQIDELLRARDTLDTMVAVARAHRETLPHPAPAADEPAAAPGPVRGGAAGEPVGRPVVGAGLRR</sequence>
<dbReference type="InterPro" id="IPR000551">
    <property type="entry name" value="MerR-type_HTH_dom"/>
</dbReference>
<feature type="domain" description="HTH merR-type" evidence="3">
    <location>
        <begin position="1"/>
        <end position="68"/>
    </location>
</feature>
<dbReference type="Proteomes" id="UP001500034">
    <property type="component" value="Unassembled WGS sequence"/>
</dbReference>
<evidence type="ECO:0000256" key="2">
    <source>
        <dbReference type="SAM" id="MobiDB-lite"/>
    </source>
</evidence>
<dbReference type="Pfam" id="PF13411">
    <property type="entry name" value="MerR_1"/>
    <property type="match status" value="1"/>
</dbReference>
<dbReference type="RefSeq" id="WP_345592059.1">
    <property type="nucleotide sequence ID" value="NZ_BAABCQ010000040.1"/>
</dbReference>
<dbReference type="SUPFAM" id="SSF46955">
    <property type="entry name" value="Putative DNA-binding domain"/>
    <property type="match status" value="1"/>
</dbReference>
<dbReference type="EMBL" id="BAABCQ010000040">
    <property type="protein sequence ID" value="GAA3974248.1"/>
    <property type="molecule type" value="Genomic_DNA"/>
</dbReference>
<evidence type="ECO:0000259" key="3">
    <source>
        <dbReference type="PROSITE" id="PS50937"/>
    </source>
</evidence>
<dbReference type="SMART" id="SM00422">
    <property type="entry name" value="HTH_MERR"/>
    <property type="match status" value="1"/>
</dbReference>
<gene>
    <name evidence="4" type="ORF">GCM10022384_25890</name>
</gene>